<protein>
    <submittedName>
        <fullName evidence="1 2">Uncharacterized protein</fullName>
    </submittedName>
</protein>
<dbReference type="HOGENOM" id="CLU_3392714_0_0_1"/>
<reference evidence="2" key="2">
    <citation type="submission" date="2020-05" db="UniProtKB">
        <authorList>
            <consortium name="EnsemblMetazoa"/>
        </authorList>
    </citation>
    <scope>IDENTIFICATION</scope>
    <source>
        <strain evidence="2">JHB</strain>
    </source>
</reference>
<reference evidence="1" key="1">
    <citation type="submission" date="2007-03" db="EMBL/GenBank/DDBJ databases">
        <title>Annotation of Culex pipiens quinquefasciatus.</title>
        <authorList>
            <consortium name="The Broad Institute Genome Sequencing Platform"/>
            <person name="Atkinson P.W."/>
            <person name="Hemingway J."/>
            <person name="Christensen B.M."/>
            <person name="Higgs S."/>
            <person name="Kodira C."/>
            <person name="Hannick L."/>
            <person name="Megy K."/>
            <person name="O'Leary S."/>
            <person name="Pearson M."/>
            <person name="Haas B.J."/>
            <person name="Mauceli E."/>
            <person name="Wortman J.R."/>
            <person name="Lee N.H."/>
            <person name="Guigo R."/>
            <person name="Stanke M."/>
            <person name="Alvarado L."/>
            <person name="Amedeo P."/>
            <person name="Antoine C.H."/>
            <person name="Arensburger P."/>
            <person name="Bidwell S.L."/>
            <person name="Crawford M."/>
            <person name="Camaro F."/>
            <person name="Devon K."/>
            <person name="Engels R."/>
            <person name="Hammond M."/>
            <person name="Howarth C."/>
            <person name="Koehrsen M."/>
            <person name="Lawson D."/>
            <person name="Montgomery P."/>
            <person name="Nene V."/>
            <person name="Nusbaum C."/>
            <person name="Puiu D."/>
            <person name="Romero-Severson J."/>
            <person name="Severson D.W."/>
            <person name="Shumway M."/>
            <person name="Sisk P."/>
            <person name="Stolte C."/>
            <person name="Zeng Q."/>
            <person name="Eisenstadt E."/>
            <person name="Fraser-Liggett C."/>
            <person name="Strausberg R."/>
            <person name="Galagan J."/>
            <person name="Birren B."/>
            <person name="Collins F.H."/>
        </authorList>
    </citation>
    <scope>NUCLEOTIDE SEQUENCE [LARGE SCALE GENOMIC DNA]</scope>
    <source>
        <strain evidence="1">JHB</strain>
    </source>
</reference>
<dbReference type="EnsemblMetazoa" id="CPIJ008470-RA">
    <property type="protein sequence ID" value="CPIJ008470-PA"/>
    <property type="gene ID" value="CPIJ008470"/>
</dbReference>
<evidence type="ECO:0000313" key="3">
    <source>
        <dbReference type="Proteomes" id="UP000002320"/>
    </source>
</evidence>
<dbReference type="VEuPathDB" id="VectorBase:CPIJ008470"/>
<accession>B0WMY5</accession>
<keyword evidence="3" id="KW-1185">Reference proteome</keyword>
<evidence type="ECO:0000313" key="1">
    <source>
        <dbReference type="EMBL" id="EDS31387.1"/>
    </source>
</evidence>
<name>B0WMY5_CULQU</name>
<dbReference type="EMBL" id="DS232004">
    <property type="protein sequence ID" value="EDS31387.1"/>
    <property type="molecule type" value="Genomic_DNA"/>
</dbReference>
<dbReference type="AlphaFoldDB" id="B0WMY5"/>
<sequence>MKLAYYKLFVLSIFACSTIASANQSGKPSGFN</sequence>
<dbReference type="InParanoid" id="B0WMY5"/>
<dbReference type="Proteomes" id="UP000002320">
    <property type="component" value="Unassembled WGS sequence"/>
</dbReference>
<dbReference type="KEGG" id="cqu:CpipJ_CPIJ008470"/>
<proteinExistence type="predicted"/>
<gene>
    <name evidence="2" type="primary">6040710</name>
    <name evidence="1" type="ORF">CpipJ_CPIJ008470</name>
</gene>
<organism>
    <name type="scientific">Culex quinquefasciatus</name>
    <name type="common">Southern house mosquito</name>
    <name type="synonym">Culex pungens</name>
    <dbReference type="NCBI Taxonomy" id="7176"/>
    <lineage>
        <taxon>Eukaryota</taxon>
        <taxon>Metazoa</taxon>
        <taxon>Ecdysozoa</taxon>
        <taxon>Arthropoda</taxon>
        <taxon>Hexapoda</taxon>
        <taxon>Insecta</taxon>
        <taxon>Pterygota</taxon>
        <taxon>Neoptera</taxon>
        <taxon>Endopterygota</taxon>
        <taxon>Diptera</taxon>
        <taxon>Nematocera</taxon>
        <taxon>Culicoidea</taxon>
        <taxon>Culicidae</taxon>
        <taxon>Culicinae</taxon>
        <taxon>Culicini</taxon>
        <taxon>Culex</taxon>
        <taxon>Culex</taxon>
    </lineage>
</organism>
<evidence type="ECO:0000313" key="2">
    <source>
        <dbReference type="EnsemblMetazoa" id="CPIJ008470-PA"/>
    </source>
</evidence>